<comment type="subcellular location">
    <subcellularLocation>
        <location evidence="1 11">Cell outer membrane</location>
        <topology evidence="1 11">Multi-pass membrane protein</topology>
    </subcellularLocation>
</comment>
<dbReference type="AlphaFoldDB" id="A0A239I240"/>
<feature type="domain" description="TonB-dependent receptor plug" evidence="15">
    <location>
        <begin position="49"/>
        <end position="157"/>
    </location>
</feature>
<dbReference type="InterPro" id="IPR000531">
    <property type="entry name" value="Beta-barrel_TonB"/>
</dbReference>
<keyword evidence="4" id="KW-0410">Iron transport</keyword>
<gene>
    <name evidence="16" type="ORF">SAMN06295912_1217</name>
</gene>
<keyword evidence="13" id="KW-0732">Signal</keyword>
<keyword evidence="8 12" id="KW-0798">TonB box</keyword>
<evidence type="ECO:0000256" key="2">
    <source>
        <dbReference type="ARBA" id="ARBA00022448"/>
    </source>
</evidence>
<dbReference type="SUPFAM" id="SSF56935">
    <property type="entry name" value="Porins"/>
    <property type="match status" value="1"/>
</dbReference>
<dbReference type="Pfam" id="PF00593">
    <property type="entry name" value="TonB_dep_Rec_b-barrel"/>
    <property type="match status" value="1"/>
</dbReference>
<evidence type="ECO:0000256" key="13">
    <source>
        <dbReference type="SAM" id="SignalP"/>
    </source>
</evidence>
<evidence type="ECO:0000256" key="7">
    <source>
        <dbReference type="ARBA" id="ARBA00023065"/>
    </source>
</evidence>
<evidence type="ECO:0000256" key="6">
    <source>
        <dbReference type="ARBA" id="ARBA00023004"/>
    </source>
</evidence>
<feature type="chain" id="PRO_5012918479" evidence="13">
    <location>
        <begin position="24"/>
        <end position="765"/>
    </location>
</feature>
<dbReference type="RefSeq" id="WP_179220865.1">
    <property type="nucleotide sequence ID" value="NZ_FZOS01000021.1"/>
</dbReference>
<evidence type="ECO:0000256" key="9">
    <source>
        <dbReference type="ARBA" id="ARBA00023136"/>
    </source>
</evidence>
<evidence type="ECO:0000259" key="14">
    <source>
        <dbReference type="Pfam" id="PF00593"/>
    </source>
</evidence>
<keyword evidence="3 11" id="KW-1134">Transmembrane beta strand</keyword>
<dbReference type="PANTHER" id="PTHR32552:SF81">
    <property type="entry name" value="TONB-DEPENDENT OUTER MEMBRANE RECEPTOR"/>
    <property type="match status" value="1"/>
</dbReference>
<evidence type="ECO:0000256" key="11">
    <source>
        <dbReference type="PROSITE-ProRule" id="PRU01360"/>
    </source>
</evidence>
<dbReference type="InterPro" id="IPR012910">
    <property type="entry name" value="Plug_dom"/>
</dbReference>
<dbReference type="GO" id="GO:0006826">
    <property type="term" value="P:iron ion transport"/>
    <property type="evidence" value="ECO:0007669"/>
    <property type="project" value="UniProtKB-KW"/>
</dbReference>
<evidence type="ECO:0000256" key="8">
    <source>
        <dbReference type="ARBA" id="ARBA00023077"/>
    </source>
</evidence>
<dbReference type="Pfam" id="PF07715">
    <property type="entry name" value="Plug"/>
    <property type="match status" value="1"/>
</dbReference>
<dbReference type="PANTHER" id="PTHR32552">
    <property type="entry name" value="FERRICHROME IRON RECEPTOR-RELATED"/>
    <property type="match status" value="1"/>
</dbReference>
<evidence type="ECO:0000256" key="10">
    <source>
        <dbReference type="ARBA" id="ARBA00023237"/>
    </source>
</evidence>
<evidence type="ECO:0000256" key="1">
    <source>
        <dbReference type="ARBA" id="ARBA00004571"/>
    </source>
</evidence>
<evidence type="ECO:0000256" key="12">
    <source>
        <dbReference type="RuleBase" id="RU003357"/>
    </source>
</evidence>
<dbReference type="InterPro" id="IPR036942">
    <property type="entry name" value="Beta-barrel_TonB_sf"/>
</dbReference>
<dbReference type="InterPro" id="IPR039426">
    <property type="entry name" value="TonB-dep_rcpt-like"/>
</dbReference>
<keyword evidence="9 11" id="KW-0472">Membrane</keyword>
<sequence length="765" mass="83397">MRGFSLTLFLTCATSGLALPVVAQETAAAPQIGGLEEIVVTARRREENLQDTPVSITAFSGAKLEAMNVQEVSKIANFTPGLELVPSGTTQGVAVSIRGIATYDPILTNEPSVSLYVDGIYVNALSYGQFDTLDLDRVEVLRGPQGTLFGRNTTGGAINIVTRRPGTEFGVEAVMSYATHDEFVGRARVDTGELAPGWRASLSYQYRKRDGYVDDITRPDNRDPGATEANALRAALHGEIGDFALDYTFDMVLRRDIGPHNQFAIVSDAYGAFFGQSEALGGDPLRFSADRLKTVNAPDVPRAHNDSYNHALTLAYAFSDAINLKSITGYRDWQSDEIQPFGSSSGMNVPLLDFDANGNVVGATVRTVDPYIGGGSKKLKQFTQELQVLGTLPRLNYTMGAYYYHGKYAEDNPQTYVFVLSPTAGVAGAGRLAYQGKTESWALFGQASYTPAILDDNLELTVGLRYTEDRKSVDTQVYQNGLPPPFTSAQADKFENTSYNVTANYKFTPDISAYARFGTGYRAGGFSPRGFDAPAYNPEKAKVYEIGLKSELFDRRLRANFAAYRTEYDDLQITQPGFSDTAGFVSNTINAGSAVYQGFEVEFTAAPAEGLTLTADVSYVDPEYKEFLYLGQDLKDEAKFGYVSKWSTHVGGRYQFPATDWGVWSIALDYSYKSKRVFESLSSDPIGLPNARDDLAGGGRDELSGRIALSQIPLSEGASMDIALYGENLLNDIYRVSTIDFGALGFGTAIYNRPRVIGVQAKLVF</sequence>
<evidence type="ECO:0000313" key="17">
    <source>
        <dbReference type="Proteomes" id="UP000198281"/>
    </source>
</evidence>
<feature type="signal peptide" evidence="13">
    <location>
        <begin position="1"/>
        <end position="23"/>
    </location>
</feature>
<keyword evidence="5 11" id="KW-0812">Transmembrane</keyword>
<name>A0A239I240_9SPHN</name>
<feature type="domain" description="TonB-dependent receptor-like beta-barrel" evidence="14">
    <location>
        <begin position="288"/>
        <end position="678"/>
    </location>
</feature>
<protein>
    <submittedName>
        <fullName evidence="16">Iron complex outermembrane recepter protein</fullName>
    </submittedName>
</protein>
<keyword evidence="10 11" id="KW-0998">Cell outer membrane</keyword>
<proteinExistence type="inferred from homology"/>
<keyword evidence="17" id="KW-1185">Reference proteome</keyword>
<dbReference type="Gene3D" id="2.40.170.20">
    <property type="entry name" value="TonB-dependent receptor, beta-barrel domain"/>
    <property type="match status" value="1"/>
</dbReference>
<dbReference type="GO" id="GO:0009279">
    <property type="term" value="C:cell outer membrane"/>
    <property type="evidence" value="ECO:0007669"/>
    <property type="project" value="UniProtKB-SubCell"/>
</dbReference>
<dbReference type="EMBL" id="FZOS01000021">
    <property type="protein sequence ID" value="SNS87730.1"/>
    <property type="molecule type" value="Genomic_DNA"/>
</dbReference>
<evidence type="ECO:0000256" key="5">
    <source>
        <dbReference type="ARBA" id="ARBA00022692"/>
    </source>
</evidence>
<dbReference type="PROSITE" id="PS52016">
    <property type="entry name" value="TONB_DEPENDENT_REC_3"/>
    <property type="match status" value="1"/>
</dbReference>
<keyword evidence="7" id="KW-0406">Ion transport</keyword>
<keyword evidence="6" id="KW-0408">Iron</keyword>
<dbReference type="Proteomes" id="UP000198281">
    <property type="component" value="Unassembled WGS sequence"/>
</dbReference>
<evidence type="ECO:0000259" key="15">
    <source>
        <dbReference type="Pfam" id="PF07715"/>
    </source>
</evidence>
<evidence type="ECO:0000256" key="3">
    <source>
        <dbReference type="ARBA" id="ARBA00022452"/>
    </source>
</evidence>
<accession>A0A239I240</accession>
<evidence type="ECO:0000313" key="16">
    <source>
        <dbReference type="EMBL" id="SNS87730.1"/>
    </source>
</evidence>
<evidence type="ECO:0000256" key="4">
    <source>
        <dbReference type="ARBA" id="ARBA00022496"/>
    </source>
</evidence>
<reference evidence="17" key="1">
    <citation type="submission" date="2017-06" db="EMBL/GenBank/DDBJ databases">
        <authorList>
            <person name="Varghese N."/>
            <person name="Submissions S."/>
        </authorList>
    </citation>
    <scope>NUCLEOTIDE SEQUENCE [LARGE SCALE GENOMIC DNA]</scope>
    <source>
        <strain evidence="17">LNB2</strain>
    </source>
</reference>
<comment type="similarity">
    <text evidence="11 12">Belongs to the TonB-dependent receptor family.</text>
</comment>
<organism evidence="16 17">
    <name type="scientific">Edaphosphingomonas laterariae</name>
    <dbReference type="NCBI Taxonomy" id="861865"/>
    <lineage>
        <taxon>Bacteria</taxon>
        <taxon>Pseudomonadati</taxon>
        <taxon>Pseudomonadota</taxon>
        <taxon>Alphaproteobacteria</taxon>
        <taxon>Sphingomonadales</taxon>
        <taxon>Rhizorhabdaceae</taxon>
        <taxon>Edaphosphingomonas</taxon>
    </lineage>
</organism>
<keyword evidence="2 11" id="KW-0813">Transport</keyword>